<organism evidence="1 2">
    <name type="scientific">Eumeta variegata</name>
    <name type="common">Bagworm moth</name>
    <name type="synonym">Eumeta japonica</name>
    <dbReference type="NCBI Taxonomy" id="151549"/>
    <lineage>
        <taxon>Eukaryota</taxon>
        <taxon>Metazoa</taxon>
        <taxon>Ecdysozoa</taxon>
        <taxon>Arthropoda</taxon>
        <taxon>Hexapoda</taxon>
        <taxon>Insecta</taxon>
        <taxon>Pterygota</taxon>
        <taxon>Neoptera</taxon>
        <taxon>Endopterygota</taxon>
        <taxon>Lepidoptera</taxon>
        <taxon>Glossata</taxon>
        <taxon>Ditrysia</taxon>
        <taxon>Tineoidea</taxon>
        <taxon>Psychidae</taxon>
        <taxon>Oiketicinae</taxon>
        <taxon>Eumeta</taxon>
    </lineage>
</organism>
<comment type="caution">
    <text evidence="1">The sequence shown here is derived from an EMBL/GenBank/DDBJ whole genome shotgun (WGS) entry which is preliminary data.</text>
</comment>
<evidence type="ECO:0000313" key="1">
    <source>
        <dbReference type="EMBL" id="GBP93709.1"/>
    </source>
</evidence>
<dbReference type="AlphaFoldDB" id="A0A4C2A3F7"/>
<proteinExistence type="predicted"/>
<protein>
    <submittedName>
        <fullName evidence="1">Uncharacterized protein</fullName>
    </submittedName>
</protein>
<sequence>MSQVTPIKGRIIKTTQWKVPKGQRNTGRPITRRAEDIIQVVGKDWINLSNDRDTRDKSEEALTQRLSKVSLGFELLLDMKHHARRLFRTDLQNSSGHVNLSDEFHVGHPSTAANKKNVDAVRL</sequence>
<gene>
    <name evidence="1" type="ORF">EVAR_62361_1</name>
</gene>
<name>A0A4C2A3F7_EUMVA</name>
<keyword evidence="2" id="KW-1185">Reference proteome</keyword>
<reference evidence="1 2" key="1">
    <citation type="journal article" date="2019" name="Commun. Biol.">
        <title>The bagworm genome reveals a unique fibroin gene that provides high tensile strength.</title>
        <authorList>
            <person name="Kono N."/>
            <person name="Nakamura H."/>
            <person name="Ohtoshi R."/>
            <person name="Tomita M."/>
            <person name="Numata K."/>
            <person name="Arakawa K."/>
        </authorList>
    </citation>
    <scope>NUCLEOTIDE SEQUENCE [LARGE SCALE GENOMIC DNA]</scope>
</reference>
<dbReference type="Proteomes" id="UP000299102">
    <property type="component" value="Unassembled WGS sequence"/>
</dbReference>
<evidence type="ECO:0000313" key="2">
    <source>
        <dbReference type="Proteomes" id="UP000299102"/>
    </source>
</evidence>
<accession>A0A4C2A3F7</accession>
<dbReference type="EMBL" id="BGZK01002409">
    <property type="protein sequence ID" value="GBP93709.1"/>
    <property type="molecule type" value="Genomic_DNA"/>
</dbReference>